<feature type="compositionally biased region" description="Low complexity" evidence="1">
    <location>
        <begin position="55"/>
        <end position="65"/>
    </location>
</feature>
<accession>A0A0N8PSV1</accession>
<reference evidence="2 3" key="1">
    <citation type="submission" date="2015-09" db="EMBL/GenBank/DDBJ databases">
        <title>Draft genome sequence of Kouleothrix aurantiaca JCM 19913.</title>
        <authorList>
            <person name="Hemp J."/>
        </authorList>
    </citation>
    <scope>NUCLEOTIDE SEQUENCE [LARGE SCALE GENOMIC DNA]</scope>
    <source>
        <strain evidence="2 3">COM-B</strain>
    </source>
</reference>
<protein>
    <submittedName>
        <fullName evidence="2">Uncharacterized protein</fullName>
    </submittedName>
</protein>
<feature type="compositionally biased region" description="Basic and acidic residues" evidence="1">
    <location>
        <begin position="35"/>
        <end position="44"/>
    </location>
</feature>
<dbReference type="Proteomes" id="UP000050509">
    <property type="component" value="Unassembled WGS sequence"/>
</dbReference>
<gene>
    <name evidence="2" type="ORF">SE17_07805</name>
</gene>
<sequence>MVLPFQLGCVAYGAAARRGCISLLQHGAYRGREFTTEARRHGDSRQWAGGRTAEPQPNNLQPDNLPTQILRASVSLW</sequence>
<keyword evidence="3" id="KW-1185">Reference proteome</keyword>
<dbReference type="EMBL" id="LJCR01000185">
    <property type="protein sequence ID" value="KPV53749.1"/>
    <property type="molecule type" value="Genomic_DNA"/>
</dbReference>
<comment type="caution">
    <text evidence="2">The sequence shown here is derived from an EMBL/GenBank/DDBJ whole genome shotgun (WGS) entry which is preliminary data.</text>
</comment>
<evidence type="ECO:0000313" key="3">
    <source>
        <dbReference type="Proteomes" id="UP000050509"/>
    </source>
</evidence>
<name>A0A0N8PSV1_9CHLR</name>
<evidence type="ECO:0000256" key="1">
    <source>
        <dbReference type="SAM" id="MobiDB-lite"/>
    </source>
</evidence>
<dbReference type="AlphaFoldDB" id="A0A0N8PSV1"/>
<organism evidence="2 3">
    <name type="scientific">Kouleothrix aurantiaca</name>
    <dbReference type="NCBI Taxonomy" id="186479"/>
    <lineage>
        <taxon>Bacteria</taxon>
        <taxon>Bacillati</taxon>
        <taxon>Chloroflexota</taxon>
        <taxon>Chloroflexia</taxon>
        <taxon>Chloroflexales</taxon>
        <taxon>Roseiflexineae</taxon>
        <taxon>Roseiflexaceae</taxon>
        <taxon>Kouleothrix</taxon>
    </lineage>
</organism>
<feature type="region of interest" description="Disordered" evidence="1">
    <location>
        <begin position="35"/>
        <end position="65"/>
    </location>
</feature>
<proteinExistence type="predicted"/>
<evidence type="ECO:0000313" key="2">
    <source>
        <dbReference type="EMBL" id="KPV53749.1"/>
    </source>
</evidence>